<name>A0ACC2PJ77_9HYME</name>
<evidence type="ECO:0000313" key="2">
    <source>
        <dbReference type="Proteomes" id="UP001239111"/>
    </source>
</evidence>
<comment type="caution">
    <text evidence="1">The sequence shown here is derived from an EMBL/GenBank/DDBJ whole genome shotgun (WGS) entry which is preliminary data.</text>
</comment>
<evidence type="ECO:0000313" key="1">
    <source>
        <dbReference type="EMBL" id="KAJ8683511.1"/>
    </source>
</evidence>
<keyword evidence="2" id="KW-1185">Reference proteome</keyword>
<dbReference type="EMBL" id="CM056741">
    <property type="protein sequence ID" value="KAJ8683511.1"/>
    <property type="molecule type" value="Genomic_DNA"/>
</dbReference>
<accession>A0ACC2PJ77</accession>
<reference evidence="1" key="1">
    <citation type="submission" date="2023-04" db="EMBL/GenBank/DDBJ databases">
        <title>A chromosome-level genome assembly of the parasitoid wasp Eretmocerus hayati.</title>
        <authorList>
            <person name="Zhong Y."/>
            <person name="Liu S."/>
            <person name="Liu Y."/>
        </authorList>
    </citation>
    <scope>NUCLEOTIDE SEQUENCE</scope>
    <source>
        <strain evidence="1">ZJU_SS_LIU_2023</strain>
    </source>
</reference>
<proteinExistence type="predicted"/>
<dbReference type="Proteomes" id="UP001239111">
    <property type="component" value="Chromosome 1"/>
</dbReference>
<protein>
    <submittedName>
        <fullName evidence="1">Uncharacterized protein</fullName>
    </submittedName>
</protein>
<gene>
    <name evidence="1" type="ORF">QAD02_019303</name>
</gene>
<organism evidence="1 2">
    <name type="scientific">Eretmocerus hayati</name>
    <dbReference type="NCBI Taxonomy" id="131215"/>
    <lineage>
        <taxon>Eukaryota</taxon>
        <taxon>Metazoa</taxon>
        <taxon>Ecdysozoa</taxon>
        <taxon>Arthropoda</taxon>
        <taxon>Hexapoda</taxon>
        <taxon>Insecta</taxon>
        <taxon>Pterygota</taxon>
        <taxon>Neoptera</taxon>
        <taxon>Endopterygota</taxon>
        <taxon>Hymenoptera</taxon>
        <taxon>Apocrita</taxon>
        <taxon>Proctotrupomorpha</taxon>
        <taxon>Chalcidoidea</taxon>
        <taxon>Aphelinidae</taxon>
        <taxon>Aphelininae</taxon>
        <taxon>Eretmocerus</taxon>
    </lineage>
</organism>
<sequence>MDAAVTENEGIEDSNTSITEELISMEKLDRASPEMWPDEGITRFVSQNLAPNENPPWTPKITEEDRNQMYNLGSLSVYELILEVKRLHDIAYQLGVEESKEMTRGKFLDIFTGK</sequence>